<dbReference type="Pfam" id="PF00300">
    <property type="entry name" value="His_Phos_1"/>
    <property type="match status" value="1"/>
</dbReference>
<dbReference type="EMBL" id="ML978075">
    <property type="protein sequence ID" value="KAF2010766.1"/>
    <property type="molecule type" value="Genomic_DNA"/>
</dbReference>
<dbReference type="OrthoDB" id="496981at2759"/>
<feature type="compositionally biased region" description="Basic and acidic residues" evidence="1">
    <location>
        <begin position="308"/>
        <end position="322"/>
    </location>
</feature>
<dbReference type="PANTHER" id="PTHR48100:SF1">
    <property type="entry name" value="HISTIDINE PHOSPHATASE FAMILY PROTEIN-RELATED"/>
    <property type="match status" value="1"/>
</dbReference>
<dbReference type="Gene3D" id="3.40.50.1240">
    <property type="entry name" value="Phosphoglycerate mutase-like"/>
    <property type="match status" value="1"/>
</dbReference>
<dbReference type="GeneID" id="54286504"/>
<feature type="region of interest" description="Disordered" evidence="1">
    <location>
        <begin position="308"/>
        <end position="335"/>
    </location>
</feature>
<reference evidence="2" key="1">
    <citation type="journal article" date="2020" name="Stud. Mycol.">
        <title>101 Dothideomycetes genomes: a test case for predicting lifestyles and emergence of pathogens.</title>
        <authorList>
            <person name="Haridas S."/>
            <person name="Albert R."/>
            <person name="Binder M."/>
            <person name="Bloem J."/>
            <person name="Labutti K."/>
            <person name="Salamov A."/>
            <person name="Andreopoulos B."/>
            <person name="Baker S."/>
            <person name="Barry K."/>
            <person name="Bills G."/>
            <person name="Bluhm B."/>
            <person name="Cannon C."/>
            <person name="Castanera R."/>
            <person name="Culley D."/>
            <person name="Daum C."/>
            <person name="Ezra D."/>
            <person name="Gonzalez J."/>
            <person name="Henrissat B."/>
            <person name="Kuo A."/>
            <person name="Liang C."/>
            <person name="Lipzen A."/>
            <person name="Lutzoni F."/>
            <person name="Magnuson J."/>
            <person name="Mondo S."/>
            <person name="Nolan M."/>
            <person name="Ohm R."/>
            <person name="Pangilinan J."/>
            <person name="Park H.-J."/>
            <person name="Ramirez L."/>
            <person name="Alfaro M."/>
            <person name="Sun H."/>
            <person name="Tritt A."/>
            <person name="Yoshinaga Y."/>
            <person name="Zwiers L.-H."/>
            <person name="Turgeon B."/>
            <person name="Goodwin S."/>
            <person name="Spatafora J."/>
            <person name="Crous P."/>
            <person name="Grigoriev I."/>
        </authorList>
    </citation>
    <scope>NUCLEOTIDE SEQUENCE</scope>
    <source>
        <strain evidence="2">CBS 175.79</strain>
    </source>
</reference>
<dbReference type="AlphaFoldDB" id="A0A6A5XD81"/>
<dbReference type="Proteomes" id="UP000799778">
    <property type="component" value="Unassembled WGS sequence"/>
</dbReference>
<dbReference type="CDD" id="cd07067">
    <property type="entry name" value="HP_PGM_like"/>
    <property type="match status" value="1"/>
</dbReference>
<accession>A0A6A5XD81</accession>
<dbReference type="GO" id="GO:0005737">
    <property type="term" value="C:cytoplasm"/>
    <property type="evidence" value="ECO:0007669"/>
    <property type="project" value="TreeGrafter"/>
</dbReference>
<evidence type="ECO:0000313" key="2">
    <source>
        <dbReference type="EMBL" id="KAF2010766.1"/>
    </source>
</evidence>
<dbReference type="RefSeq" id="XP_033379105.1">
    <property type="nucleotide sequence ID" value="XM_033529107.1"/>
</dbReference>
<evidence type="ECO:0000313" key="3">
    <source>
        <dbReference type="Proteomes" id="UP000799778"/>
    </source>
</evidence>
<protein>
    <submittedName>
        <fullName evidence="2">Phosphoglycerate mutase-like protein</fullName>
    </submittedName>
</protein>
<dbReference type="GO" id="GO:0016791">
    <property type="term" value="F:phosphatase activity"/>
    <property type="evidence" value="ECO:0007669"/>
    <property type="project" value="TreeGrafter"/>
</dbReference>
<dbReference type="InterPro" id="IPR013078">
    <property type="entry name" value="His_Pase_superF_clade-1"/>
</dbReference>
<dbReference type="PANTHER" id="PTHR48100">
    <property type="entry name" value="BROAD-SPECIFICITY PHOSPHATASE YOR283W-RELATED"/>
    <property type="match status" value="1"/>
</dbReference>
<gene>
    <name evidence="2" type="ORF">BU24DRAFT_426975</name>
</gene>
<dbReference type="InterPro" id="IPR029033">
    <property type="entry name" value="His_PPase_superfam"/>
</dbReference>
<organism evidence="2 3">
    <name type="scientific">Aaosphaeria arxii CBS 175.79</name>
    <dbReference type="NCBI Taxonomy" id="1450172"/>
    <lineage>
        <taxon>Eukaryota</taxon>
        <taxon>Fungi</taxon>
        <taxon>Dikarya</taxon>
        <taxon>Ascomycota</taxon>
        <taxon>Pezizomycotina</taxon>
        <taxon>Dothideomycetes</taxon>
        <taxon>Pleosporomycetidae</taxon>
        <taxon>Pleosporales</taxon>
        <taxon>Pleosporales incertae sedis</taxon>
        <taxon>Aaosphaeria</taxon>
    </lineage>
</organism>
<proteinExistence type="predicted"/>
<dbReference type="InterPro" id="IPR050275">
    <property type="entry name" value="PGM_Phosphatase"/>
</dbReference>
<keyword evidence="3" id="KW-1185">Reference proteome</keyword>
<sequence>MQSASASTSAPVGHGVPKSHHFKFTVLKGYFQQSEDETNDKEFDFRKSNFGLINRSYPSDESGDTEESSAKQQWRRFEKYVRKLNDESAENEYIKVLFLGRHGQGWHNVAETKYGTAAWDCYWSMLDGADGITWADANLTGVGEGQARDVHELWSLLLPDGIPSPETFYVSPLTRAIETADLSFKGLELGPGNEYKPIIKELLRETLGIHTCDRRSPATHLKTIFPHLAFEPGFAEDDPLWSAELREPNGARRFRLSQLLDDIFTHDEGVVLSFTSHSGAIGSILEAVGHRKFALETGGVIPVLLRAEKVDGEREEPPKEPSEGPPKCTEPPVGS</sequence>
<dbReference type="SUPFAM" id="SSF53254">
    <property type="entry name" value="Phosphoglycerate mutase-like"/>
    <property type="match status" value="1"/>
</dbReference>
<evidence type="ECO:0000256" key="1">
    <source>
        <dbReference type="SAM" id="MobiDB-lite"/>
    </source>
</evidence>
<name>A0A6A5XD81_9PLEO</name>